<evidence type="ECO:0000256" key="11">
    <source>
        <dbReference type="ARBA" id="ARBA00023136"/>
    </source>
</evidence>
<dbReference type="Pfam" id="PF07714">
    <property type="entry name" value="PK_Tyr_Ser-Thr"/>
    <property type="match status" value="1"/>
</dbReference>
<keyword evidence="13" id="KW-0325">Glycoprotein</keyword>
<dbReference type="EMBL" id="FJ014761">
    <property type="protein sequence ID" value="ACM89515.1"/>
    <property type="molecule type" value="mRNA"/>
</dbReference>
<dbReference type="STRING" id="3847.C6ZRS1"/>
<evidence type="ECO:0000256" key="5">
    <source>
        <dbReference type="ARBA" id="ARBA00022729"/>
    </source>
</evidence>
<dbReference type="PANTHER" id="PTHR27002">
    <property type="entry name" value="RECEPTOR-LIKE SERINE/THREONINE-PROTEIN KINASE SD1-8"/>
    <property type="match status" value="1"/>
</dbReference>
<evidence type="ECO:0000256" key="1">
    <source>
        <dbReference type="ARBA" id="ARBA00004167"/>
    </source>
</evidence>
<dbReference type="InterPro" id="IPR011009">
    <property type="entry name" value="Kinase-like_dom_sf"/>
</dbReference>
<dbReference type="PROSITE" id="PS00108">
    <property type="entry name" value="PROTEIN_KINASE_ST"/>
    <property type="match status" value="1"/>
</dbReference>
<dbReference type="Gene3D" id="3.30.430.20">
    <property type="entry name" value="Gnk2 domain, C-X8-C-X2-C motif"/>
    <property type="match status" value="2"/>
</dbReference>
<dbReference type="InterPro" id="IPR008271">
    <property type="entry name" value="Ser/Thr_kinase_AS"/>
</dbReference>
<comment type="catalytic activity">
    <reaction evidence="15">
        <text>L-threonyl-[protein] + ATP = O-phospho-L-threonyl-[protein] + ADP + H(+)</text>
        <dbReference type="Rhea" id="RHEA:46608"/>
        <dbReference type="Rhea" id="RHEA-COMP:11060"/>
        <dbReference type="Rhea" id="RHEA-COMP:11605"/>
        <dbReference type="ChEBI" id="CHEBI:15378"/>
        <dbReference type="ChEBI" id="CHEBI:30013"/>
        <dbReference type="ChEBI" id="CHEBI:30616"/>
        <dbReference type="ChEBI" id="CHEBI:61977"/>
        <dbReference type="ChEBI" id="CHEBI:456216"/>
    </reaction>
</comment>
<evidence type="ECO:0000256" key="6">
    <source>
        <dbReference type="ARBA" id="ARBA00022737"/>
    </source>
</evidence>
<gene>
    <name evidence="23" type="primary">CRK17</name>
    <name evidence="22" type="ORF">GLYMA_10G252800</name>
</gene>
<evidence type="ECO:0000256" key="8">
    <source>
        <dbReference type="ARBA" id="ARBA00022777"/>
    </source>
</evidence>
<evidence type="ECO:0000256" key="10">
    <source>
        <dbReference type="ARBA" id="ARBA00022989"/>
    </source>
</evidence>
<evidence type="ECO:0000313" key="24">
    <source>
        <dbReference type="Proteomes" id="UP000008827"/>
    </source>
</evidence>
<dbReference type="InterPro" id="IPR017441">
    <property type="entry name" value="Protein_kinase_ATP_BS"/>
</dbReference>
<keyword evidence="6" id="KW-0677">Repeat</keyword>
<dbReference type="SMART" id="SM00220">
    <property type="entry name" value="S_TKc"/>
    <property type="match status" value="1"/>
</dbReference>
<reference evidence="23" key="3">
    <citation type="submission" date="2018-02" db="UniProtKB">
        <authorList>
            <consortium name="EnsemblPlants"/>
        </authorList>
    </citation>
    <scope>IDENTIFICATION</scope>
    <source>
        <strain evidence="23">Williams 82</strain>
    </source>
</reference>
<dbReference type="InterPro" id="IPR038408">
    <property type="entry name" value="GNK2_sf"/>
</dbReference>
<evidence type="ECO:0000256" key="15">
    <source>
        <dbReference type="ARBA" id="ARBA00047951"/>
    </source>
</evidence>
<evidence type="ECO:0000256" key="18">
    <source>
        <dbReference type="SAM" id="SignalP"/>
    </source>
</evidence>
<dbReference type="PANTHER" id="PTHR27002:SF709">
    <property type="entry name" value="CYSTEINE-RICH RECEPTOR-KINASE-LIKE PROTEIN"/>
    <property type="match status" value="1"/>
</dbReference>
<evidence type="ECO:0000256" key="2">
    <source>
        <dbReference type="ARBA" id="ARBA00022527"/>
    </source>
</evidence>
<dbReference type="EnsemblPlants" id="KRH35605">
    <property type="protein sequence ID" value="KRH35605"/>
    <property type="gene ID" value="GLYMA_10G252800"/>
</dbReference>
<keyword evidence="24" id="KW-1185">Reference proteome</keyword>
<keyword evidence="10 17" id="KW-1133">Transmembrane helix</keyword>
<comment type="subcellular location">
    <subcellularLocation>
        <location evidence="1">Membrane</location>
        <topology evidence="1">Single-pass membrane protein</topology>
    </subcellularLocation>
</comment>
<dbReference type="SUPFAM" id="SSF56112">
    <property type="entry name" value="Protein kinase-like (PK-like)"/>
    <property type="match status" value="1"/>
</dbReference>
<dbReference type="KEGG" id="gmx:100305409"/>
<dbReference type="SMR" id="C6ZRS1"/>
<evidence type="ECO:0000256" key="12">
    <source>
        <dbReference type="ARBA" id="ARBA00023170"/>
    </source>
</evidence>
<evidence type="ECO:0000313" key="23">
    <source>
        <dbReference type="EnsemblPlants" id="KRH35605"/>
    </source>
</evidence>
<dbReference type="EMBL" id="CM000843">
    <property type="protein sequence ID" value="KRH35605.1"/>
    <property type="molecule type" value="Genomic_DNA"/>
</dbReference>
<dbReference type="Gene3D" id="3.30.200.20">
    <property type="entry name" value="Phosphorylase Kinase, domain 1"/>
    <property type="match status" value="1"/>
</dbReference>
<evidence type="ECO:0000256" key="16">
    <source>
        <dbReference type="PROSITE-ProRule" id="PRU10141"/>
    </source>
</evidence>
<feature type="domain" description="Protein kinase" evidence="19">
    <location>
        <begin position="374"/>
        <end position="650"/>
    </location>
</feature>
<dbReference type="FunFam" id="3.30.200.20:FF:000142">
    <property type="entry name" value="Cysteine-rich receptor-like protein kinase 10"/>
    <property type="match status" value="1"/>
</dbReference>
<keyword evidence="2" id="KW-0723">Serine/threonine-protein kinase</keyword>
<dbReference type="GO" id="GO:0006979">
    <property type="term" value="P:response to oxidative stress"/>
    <property type="evidence" value="ECO:0007669"/>
    <property type="project" value="UniProtKB-ARBA"/>
</dbReference>
<dbReference type="GO" id="GO:0004674">
    <property type="term" value="F:protein serine/threonine kinase activity"/>
    <property type="evidence" value="ECO:0000318"/>
    <property type="project" value="GO_Central"/>
</dbReference>
<evidence type="ECO:0000259" key="20">
    <source>
        <dbReference type="PROSITE" id="PS51473"/>
    </source>
</evidence>
<dbReference type="GO" id="GO:0007165">
    <property type="term" value="P:signal transduction"/>
    <property type="evidence" value="ECO:0000318"/>
    <property type="project" value="GO_Central"/>
</dbReference>
<proteinExistence type="evidence at transcript level"/>
<name>C6ZRS1_SOYBN</name>
<dbReference type="GO" id="GO:0009626">
    <property type="term" value="P:plant-type hypersensitive response"/>
    <property type="evidence" value="ECO:0000318"/>
    <property type="project" value="GO_Central"/>
</dbReference>
<dbReference type="RefSeq" id="NP_001234962.1">
    <property type="nucleotide sequence ID" value="NM_001248033.1"/>
</dbReference>
<dbReference type="InterPro" id="IPR001245">
    <property type="entry name" value="Ser-Thr/Tyr_kinase_cat_dom"/>
</dbReference>
<sequence>MIIRSKLSLTLFLLCTLSLTVTETSASVFNNVSCSSNKTFTPNSTFNTNLNTLLSYLSSNVTNNVRFFNATAGKDSNAVYGLYMCRGDVPFALCRECVGFATLTIASSCPTSKEAVIWYNECLLRYSYRLIFSKMEERPRHKINIPLGDPLVLHSNGFYTALGSIFDELPHKAALALAESNNGYAVKQENTSASVTLYGLAQCTPDLAAGDCIRCVTDAAAEFVKSCCGGSIGASVLFPSCIVRYETYPFYQHSGTSAPTMIKRGGNIGTEVIVIVVVLVVVLVMLFGFGYCFIRIKARKKRKAGDREKCNANELLSSTFELNSKASSFFLNFVLAVSISNNCSVNCYVVGPEHTVLESLEFDLVTIEAATNNFSEDRRIGKGGYGEVYKGILPNREEVAVKRLSTNSKQGAEEFKNEVLLIAKLQHKNLVRLVGFCQEDREKILIYEYVPNKSLDHFLFDSQKHRQLTWSERFKIIKGIARGILYLHEDSRLKIIHRDIKPSNVLLDNGINPKISDFGMARMVATDQIQGCTNRVVGTYGYMSPEYAMHGQFSEKSDVFSFGVMVLEIISGKKNSCYFESCRVDDLLSYAWNNWRDESSFQLLDPTLLESYVPNEVEKCMQIGLLCVQENPDDRPTMGTIVSYLSNPSLEMPFPLEPAFFMHGRMRRHSAEHESSSGYSTNRSSLSSVNKMSTTAFFPR</sequence>
<dbReference type="AlphaFoldDB" id="C6ZRS1"/>
<dbReference type="CDD" id="cd14066">
    <property type="entry name" value="STKc_IRAK"/>
    <property type="match status" value="1"/>
</dbReference>
<dbReference type="ExpressionAtlas" id="C6ZRS1">
    <property type="expression patterns" value="baseline and differential"/>
</dbReference>
<dbReference type="GO" id="GO:0005524">
    <property type="term" value="F:ATP binding"/>
    <property type="evidence" value="ECO:0007669"/>
    <property type="project" value="UniProtKB-UniRule"/>
</dbReference>
<evidence type="ECO:0000259" key="19">
    <source>
        <dbReference type="PROSITE" id="PS50011"/>
    </source>
</evidence>
<dbReference type="InterPro" id="IPR002902">
    <property type="entry name" value="GNK2"/>
</dbReference>
<keyword evidence="4 17" id="KW-0812">Transmembrane</keyword>
<feature type="chain" id="PRO_5014569338" evidence="18">
    <location>
        <begin position="27"/>
        <end position="700"/>
    </location>
</feature>
<dbReference type="FunFam" id="1.10.510.10:FF:000129">
    <property type="entry name" value="cysteine-rich receptor-like protein kinase 10"/>
    <property type="match status" value="1"/>
</dbReference>
<evidence type="ECO:0000256" key="14">
    <source>
        <dbReference type="ARBA" id="ARBA00047558"/>
    </source>
</evidence>
<dbReference type="GO" id="GO:0042742">
    <property type="term" value="P:defense response to bacterium"/>
    <property type="evidence" value="ECO:0000318"/>
    <property type="project" value="GO_Central"/>
</dbReference>
<feature type="binding site" evidence="16">
    <location>
        <position position="402"/>
    </location>
    <ligand>
        <name>ATP</name>
        <dbReference type="ChEBI" id="CHEBI:30616"/>
    </ligand>
</feature>
<organism evidence="21">
    <name type="scientific">Glycine max</name>
    <name type="common">Soybean</name>
    <name type="synonym">Glycine hispida</name>
    <dbReference type="NCBI Taxonomy" id="3847"/>
    <lineage>
        <taxon>Eukaryota</taxon>
        <taxon>Viridiplantae</taxon>
        <taxon>Streptophyta</taxon>
        <taxon>Embryophyta</taxon>
        <taxon>Tracheophyta</taxon>
        <taxon>Spermatophyta</taxon>
        <taxon>Magnoliopsida</taxon>
        <taxon>eudicotyledons</taxon>
        <taxon>Gunneridae</taxon>
        <taxon>Pentapetalae</taxon>
        <taxon>rosids</taxon>
        <taxon>fabids</taxon>
        <taxon>Fabales</taxon>
        <taxon>Fabaceae</taxon>
        <taxon>Papilionoideae</taxon>
        <taxon>50 kb inversion clade</taxon>
        <taxon>NPAAA clade</taxon>
        <taxon>indigoferoid/millettioid clade</taxon>
        <taxon>Phaseoleae</taxon>
        <taxon>Glycine</taxon>
        <taxon>Glycine subgen. Soja</taxon>
    </lineage>
</organism>
<reference evidence="22" key="4">
    <citation type="submission" date="2018-07" db="EMBL/GenBank/DDBJ databases">
        <title>WGS assembly of Glycine max.</title>
        <authorList>
            <person name="Schmutz J."/>
            <person name="Cannon S."/>
            <person name="Schlueter J."/>
            <person name="Ma J."/>
            <person name="Mitros T."/>
            <person name="Nelson W."/>
            <person name="Hyten D."/>
            <person name="Song Q."/>
            <person name="Thelen J."/>
            <person name="Cheng J."/>
            <person name="Xu D."/>
            <person name="Hellsten U."/>
            <person name="May G."/>
            <person name="Yu Y."/>
            <person name="Sakurai T."/>
            <person name="Umezawa T."/>
            <person name="Bhattacharyya M."/>
            <person name="Sandhu D."/>
            <person name="Valliyodan B."/>
            <person name="Lindquist E."/>
            <person name="Peto M."/>
            <person name="Grant D."/>
            <person name="Shu S."/>
            <person name="Goodstein D."/>
            <person name="Barry K."/>
            <person name="Futrell-Griggs M."/>
            <person name="Abernathy B."/>
            <person name="Du J."/>
            <person name="Tian Z."/>
            <person name="Zhu L."/>
            <person name="Gill N."/>
            <person name="Joshi T."/>
            <person name="Libault M."/>
            <person name="Sethuraman A."/>
            <person name="Zhang X."/>
            <person name="Shinozaki K."/>
            <person name="Nguyen H."/>
            <person name="Wing R."/>
            <person name="Cregan P."/>
            <person name="Specht J."/>
            <person name="Grimwood J."/>
            <person name="Rokhsar D."/>
            <person name="Stacey G."/>
            <person name="Shoemaker R."/>
            <person name="Jackson S."/>
        </authorList>
    </citation>
    <scope>NUCLEOTIDE SEQUENCE</scope>
    <source>
        <tissue evidence="22">Callus</tissue>
    </source>
</reference>
<evidence type="ECO:0000256" key="4">
    <source>
        <dbReference type="ARBA" id="ARBA00022692"/>
    </source>
</evidence>
<evidence type="ECO:0000256" key="7">
    <source>
        <dbReference type="ARBA" id="ARBA00022741"/>
    </source>
</evidence>
<feature type="transmembrane region" description="Helical" evidence="17">
    <location>
        <begin position="272"/>
        <end position="294"/>
    </location>
</feature>
<feature type="signal peptide" evidence="18">
    <location>
        <begin position="1"/>
        <end position="26"/>
    </location>
</feature>
<dbReference type="GeneID" id="100305409"/>
<comment type="catalytic activity">
    <reaction evidence="14">
        <text>L-seryl-[protein] + ATP = O-phospho-L-seryl-[protein] + ADP + H(+)</text>
        <dbReference type="Rhea" id="RHEA:17989"/>
        <dbReference type="Rhea" id="RHEA-COMP:9863"/>
        <dbReference type="Rhea" id="RHEA-COMP:11604"/>
        <dbReference type="ChEBI" id="CHEBI:15378"/>
        <dbReference type="ChEBI" id="CHEBI:29999"/>
        <dbReference type="ChEBI" id="CHEBI:30616"/>
        <dbReference type="ChEBI" id="CHEBI:83421"/>
        <dbReference type="ChEBI" id="CHEBI:456216"/>
    </reaction>
</comment>
<protein>
    <submittedName>
        <fullName evidence="21">Cysteine-rich receptor-like protein kinase</fullName>
    </submittedName>
</protein>
<dbReference type="GO" id="GO:0005886">
    <property type="term" value="C:plasma membrane"/>
    <property type="evidence" value="ECO:0000318"/>
    <property type="project" value="GO_Central"/>
</dbReference>
<evidence type="ECO:0000313" key="21">
    <source>
        <dbReference type="EMBL" id="ACM89515.1"/>
    </source>
</evidence>
<dbReference type="PROSITE" id="PS50011">
    <property type="entry name" value="PROTEIN_KINASE_DOM"/>
    <property type="match status" value="1"/>
</dbReference>
<dbReference type="CDD" id="cd23509">
    <property type="entry name" value="Gnk2-like"/>
    <property type="match status" value="2"/>
</dbReference>
<dbReference type="Gene3D" id="1.10.510.10">
    <property type="entry name" value="Transferase(Phosphotransferase) domain 1"/>
    <property type="match status" value="1"/>
</dbReference>
<keyword evidence="11 17" id="KW-0472">Membrane</keyword>
<feature type="domain" description="Gnk2-homologous" evidence="20">
    <location>
        <begin position="28"/>
        <end position="131"/>
    </location>
</feature>
<accession>C6ZRS1</accession>
<dbReference type="InterPro" id="IPR000719">
    <property type="entry name" value="Prot_kinase_dom"/>
</dbReference>
<dbReference type="FunFam" id="3.30.430.20:FF:000041">
    <property type="entry name" value="Putative cysteine-rich receptor-like protein kinase 9"/>
    <property type="match status" value="1"/>
</dbReference>
<keyword evidence="7 16" id="KW-0547">Nucleotide-binding</keyword>
<keyword evidence="5 18" id="KW-0732">Signal</keyword>
<dbReference type="FunFam" id="3.30.430.20:FF:000003">
    <property type="entry name" value="Cysteine-rich RLK (RECEPTOR-like protein kinase) 10"/>
    <property type="match status" value="1"/>
</dbReference>
<keyword evidence="12 21" id="KW-0675">Receptor</keyword>
<evidence type="ECO:0000256" key="3">
    <source>
        <dbReference type="ARBA" id="ARBA00022679"/>
    </source>
</evidence>
<dbReference type="Proteomes" id="UP000008827">
    <property type="component" value="Chromosome 10"/>
</dbReference>
<evidence type="ECO:0000256" key="13">
    <source>
        <dbReference type="ARBA" id="ARBA00023180"/>
    </source>
</evidence>
<reference evidence="22 23" key="2">
    <citation type="journal article" date="2010" name="Nature">
        <title>Genome sequence of the palaeopolyploid soybean.</title>
        <authorList>
            <person name="Schmutz J."/>
            <person name="Cannon S.B."/>
            <person name="Schlueter J."/>
            <person name="Ma J."/>
            <person name="Mitros T."/>
            <person name="Nelson W."/>
            <person name="Hyten D.L."/>
            <person name="Song Q."/>
            <person name="Thelen J.J."/>
            <person name="Cheng J."/>
            <person name="Xu D."/>
            <person name="Hellsten U."/>
            <person name="May G.D."/>
            <person name="Yu Y."/>
            <person name="Sakurai T."/>
            <person name="Umezawa T."/>
            <person name="Bhattacharyya M.K."/>
            <person name="Sandhu D."/>
            <person name="Valliyodan B."/>
            <person name="Lindquist E."/>
            <person name="Peto M."/>
            <person name="Grant D."/>
            <person name="Shu S."/>
            <person name="Goodstein D."/>
            <person name="Barry K."/>
            <person name="Futrell-Griggs M."/>
            <person name="Abernathy B."/>
            <person name="Du J."/>
            <person name="Tian Z."/>
            <person name="Zhu L."/>
            <person name="Gill N."/>
            <person name="Joshi T."/>
            <person name="Libault M."/>
            <person name="Sethuraman A."/>
            <person name="Zhang X.-C."/>
            <person name="Shinozaki K."/>
            <person name="Nguyen H.T."/>
            <person name="Wing R.A."/>
            <person name="Cregan P."/>
            <person name="Specht J."/>
            <person name="Grimwood J."/>
            <person name="Rokhsar D."/>
            <person name="Stacey G."/>
            <person name="Shoemaker R.C."/>
            <person name="Jackson S.A."/>
        </authorList>
    </citation>
    <scope>NUCLEOTIDE SEQUENCE [LARGE SCALE GENOMIC DNA]</scope>
    <source>
        <strain evidence="23">cv. Williams 82</strain>
        <tissue evidence="22">Callus</tissue>
    </source>
</reference>
<keyword evidence="8 21" id="KW-0418">Kinase</keyword>
<dbReference type="Pfam" id="PF01657">
    <property type="entry name" value="Stress-antifung"/>
    <property type="match status" value="2"/>
</dbReference>
<evidence type="ECO:0000256" key="17">
    <source>
        <dbReference type="SAM" id="Phobius"/>
    </source>
</evidence>
<dbReference type="PROSITE" id="PS00107">
    <property type="entry name" value="PROTEIN_KINASE_ATP"/>
    <property type="match status" value="1"/>
</dbReference>
<keyword evidence="3" id="KW-0808">Transferase</keyword>
<dbReference type="Gramene" id="KRH35605">
    <property type="protein sequence ID" value="KRH35605"/>
    <property type="gene ID" value="GLYMA_10G252800"/>
</dbReference>
<feature type="domain" description="Gnk2-homologous" evidence="20">
    <location>
        <begin position="140"/>
        <end position="250"/>
    </location>
</feature>
<reference evidence="21" key="1">
    <citation type="submission" date="2008-08" db="EMBL/GenBank/DDBJ databases">
        <authorList>
            <person name="Li W."/>
            <person name="Han Y."/>
            <person name="Chang W."/>
            <person name="Bao S."/>
            <person name="Zhao X."/>
        </authorList>
    </citation>
    <scope>NUCLEOTIDE SEQUENCE</scope>
</reference>
<dbReference type="OrthoDB" id="688481at2759"/>
<keyword evidence="9 16" id="KW-0067">ATP-binding</keyword>
<evidence type="ECO:0000313" key="22">
    <source>
        <dbReference type="EMBL" id="KRH35605.1"/>
    </source>
</evidence>
<dbReference type="PROSITE" id="PS51473">
    <property type="entry name" value="GNK2"/>
    <property type="match status" value="2"/>
</dbReference>
<evidence type="ECO:0000256" key="9">
    <source>
        <dbReference type="ARBA" id="ARBA00022840"/>
    </source>
</evidence>